<name>A0A3P8CC45_9BILA</name>
<evidence type="ECO:0000256" key="4">
    <source>
        <dbReference type="RuleBase" id="RU366020"/>
    </source>
</evidence>
<keyword evidence="4" id="KW-0378">Hydrolase</keyword>
<evidence type="ECO:0000256" key="1">
    <source>
        <dbReference type="ARBA" id="ARBA00001946"/>
    </source>
</evidence>
<evidence type="ECO:0000259" key="5">
    <source>
        <dbReference type="PROSITE" id="PS51746"/>
    </source>
</evidence>
<comment type="catalytic activity">
    <reaction evidence="4">
        <text>O-phospho-L-threonyl-[protein] + H2O = L-threonyl-[protein] + phosphate</text>
        <dbReference type="Rhea" id="RHEA:47004"/>
        <dbReference type="Rhea" id="RHEA-COMP:11060"/>
        <dbReference type="Rhea" id="RHEA-COMP:11605"/>
        <dbReference type="ChEBI" id="CHEBI:15377"/>
        <dbReference type="ChEBI" id="CHEBI:30013"/>
        <dbReference type="ChEBI" id="CHEBI:43474"/>
        <dbReference type="ChEBI" id="CHEBI:61977"/>
        <dbReference type="EC" id="3.1.3.16"/>
    </reaction>
</comment>
<sequence>MEVSVDQFIIVERGVWVRTCHIFSCLDLGVADGVGGWHSYGIDPSRFSRYLMRICAQMVLSGQFTPTMPAQLIANSYKKLAAQSSTFRRPVVGSSTACVVVLDRSNSKIHTANIGDSGFVVVRNGTIVHRSSEQQHYFNAPFQLTLLPNQQQDVFFTDSPDSAETTSFQVQVGDLILVATDGLFDNISSQAIEEQLATLTTFDSREVQMACNSIAFQARRLSFDPNHMSPFAKKAQMHGVNADGKN</sequence>
<feature type="domain" description="PPM-type phosphatase" evidence="5">
    <location>
        <begin position="1"/>
        <end position="246"/>
    </location>
</feature>
<dbReference type="GO" id="GO:0004722">
    <property type="term" value="F:protein serine/threonine phosphatase activity"/>
    <property type="evidence" value="ECO:0007669"/>
    <property type="project" value="UniProtKB-EC"/>
</dbReference>
<dbReference type="AlphaFoldDB" id="A0A3P8CC45"/>
<comment type="cofactor">
    <cofactor evidence="1 4">
        <name>Mg(2+)</name>
        <dbReference type="ChEBI" id="CHEBI:18420"/>
    </cofactor>
</comment>
<dbReference type="PANTHER" id="PTHR12320:SF1">
    <property type="entry name" value="PROTEIN PHOSPHATASE PTC7 HOMOLOG"/>
    <property type="match status" value="1"/>
</dbReference>
<comment type="cofactor">
    <cofactor evidence="4">
        <name>Mn(2+)</name>
        <dbReference type="ChEBI" id="CHEBI:29035"/>
    </cofactor>
</comment>
<dbReference type="GO" id="GO:0046872">
    <property type="term" value="F:metal ion binding"/>
    <property type="evidence" value="ECO:0007669"/>
    <property type="project" value="UniProtKB-UniRule"/>
</dbReference>
<comment type="similarity">
    <text evidence="2 4">Belongs to the PP2C family.</text>
</comment>
<evidence type="ECO:0000256" key="3">
    <source>
        <dbReference type="ARBA" id="ARBA00022912"/>
    </source>
</evidence>
<evidence type="ECO:0000313" key="7">
    <source>
        <dbReference type="Proteomes" id="UP000270296"/>
    </source>
</evidence>
<protein>
    <recommendedName>
        <fullName evidence="4">Protein phosphatase</fullName>
        <ecNumber evidence="4">3.1.3.16</ecNumber>
    </recommendedName>
</protein>
<dbReference type="EC" id="3.1.3.16" evidence="4"/>
<gene>
    <name evidence="6" type="ORF">SBAD_LOCUS8370</name>
</gene>
<dbReference type="OrthoDB" id="60843at2759"/>
<keyword evidence="3 4" id="KW-0904">Protein phosphatase</keyword>
<dbReference type="InterPro" id="IPR001932">
    <property type="entry name" value="PPM-type_phosphatase-like_dom"/>
</dbReference>
<dbReference type="PROSITE" id="PS51746">
    <property type="entry name" value="PPM_2"/>
    <property type="match status" value="1"/>
</dbReference>
<organism evidence="6 7">
    <name type="scientific">Soboliphyme baturini</name>
    <dbReference type="NCBI Taxonomy" id="241478"/>
    <lineage>
        <taxon>Eukaryota</taxon>
        <taxon>Metazoa</taxon>
        <taxon>Ecdysozoa</taxon>
        <taxon>Nematoda</taxon>
        <taxon>Enoplea</taxon>
        <taxon>Dorylaimia</taxon>
        <taxon>Dioctophymatida</taxon>
        <taxon>Dioctophymatoidea</taxon>
        <taxon>Soboliphymatidae</taxon>
        <taxon>Soboliphyme</taxon>
    </lineage>
</organism>
<keyword evidence="7" id="KW-1185">Reference proteome</keyword>
<dbReference type="InterPro" id="IPR039123">
    <property type="entry name" value="PPTC7"/>
</dbReference>
<keyword evidence="4" id="KW-0479">Metal-binding</keyword>
<dbReference type="SUPFAM" id="SSF81606">
    <property type="entry name" value="PP2C-like"/>
    <property type="match status" value="1"/>
</dbReference>
<evidence type="ECO:0000313" key="6">
    <source>
        <dbReference type="EMBL" id="VDP16764.1"/>
    </source>
</evidence>
<proteinExistence type="inferred from homology"/>
<dbReference type="Proteomes" id="UP000270296">
    <property type="component" value="Unassembled WGS sequence"/>
</dbReference>
<dbReference type="Pfam" id="PF07228">
    <property type="entry name" value="SpoIIE"/>
    <property type="match status" value="1"/>
</dbReference>
<comment type="catalytic activity">
    <reaction evidence="4">
        <text>O-phospho-L-seryl-[protein] + H2O = L-seryl-[protein] + phosphate</text>
        <dbReference type="Rhea" id="RHEA:20629"/>
        <dbReference type="Rhea" id="RHEA-COMP:9863"/>
        <dbReference type="Rhea" id="RHEA-COMP:11604"/>
        <dbReference type="ChEBI" id="CHEBI:15377"/>
        <dbReference type="ChEBI" id="CHEBI:29999"/>
        <dbReference type="ChEBI" id="CHEBI:43474"/>
        <dbReference type="ChEBI" id="CHEBI:83421"/>
        <dbReference type="EC" id="3.1.3.16"/>
    </reaction>
</comment>
<dbReference type="SMART" id="SM00332">
    <property type="entry name" value="PP2Cc"/>
    <property type="match status" value="1"/>
</dbReference>
<dbReference type="InterPro" id="IPR036457">
    <property type="entry name" value="PPM-type-like_dom_sf"/>
</dbReference>
<reference evidence="6 7" key="1">
    <citation type="submission" date="2018-11" db="EMBL/GenBank/DDBJ databases">
        <authorList>
            <consortium name="Pathogen Informatics"/>
        </authorList>
    </citation>
    <scope>NUCLEOTIDE SEQUENCE [LARGE SCALE GENOMIC DNA]</scope>
</reference>
<dbReference type="Gene3D" id="3.60.40.10">
    <property type="entry name" value="PPM-type phosphatase domain"/>
    <property type="match status" value="1"/>
</dbReference>
<dbReference type="GO" id="GO:0005739">
    <property type="term" value="C:mitochondrion"/>
    <property type="evidence" value="ECO:0007669"/>
    <property type="project" value="TreeGrafter"/>
</dbReference>
<keyword evidence="4" id="KW-0464">Manganese</keyword>
<keyword evidence="4" id="KW-0460">Magnesium</keyword>
<accession>A0A3P8CC45</accession>
<dbReference type="EMBL" id="UZAM01011526">
    <property type="protein sequence ID" value="VDP16764.1"/>
    <property type="molecule type" value="Genomic_DNA"/>
</dbReference>
<evidence type="ECO:0000256" key="2">
    <source>
        <dbReference type="ARBA" id="ARBA00006702"/>
    </source>
</evidence>
<dbReference type="PANTHER" id="PTHR12320">
    <property type="entry name" value="PROTEIN PHOSPHATASE 2C"/>
    <property type="match status" value="1"/>
</dbReference>